<organism evidence="1 2">
    <name type="scientific">Paenibacillus shunpengii</name>
    <dbReference type="NCBI Taxonomy" id="2054424"/>
    <lineage>
        <taxon>Bacteria</taxon>
        <taxon>Bacillati</taxon>
        <taxon>Bacillota</taxon>
        <taxon>Bacilli</taxon>
        <taxon>Bacillales</taxon>
        <taxon>Paenibacillaceae</taxon>
        <taxon>Paenibacillus</taxon>
    </lineage>
</organism>
<dbReference type="Pfam" id="PF19749">
    <property type="entry name" value="DUF6236"/>
    <property type="match status" value="1"/>
</dbReference>
<reference evidence="2" key="1">
    <citation type="journal article" date="2019" name="Int. J. Syst. Evol. Microbiol.">
        <title>The Global Catalogue of Microorganisms (GCM) 10K type strain sequencing project: providing services to taxonomists for standard genome sequencing and annotation.</title>
        <authorList>
            <consortium name="The Broad Institute Genomics Platform"/>
            <consortium name="The Broad Institute Genome Sequencing Center for Infectious Disease"/>
            <person name="Wu L."/>
            <person name="Ma J."/>
        </authorList>
    </citation>
    <scope>NUCLEOTIDE SEQUENCE [LARGE SCALE GENOMIC DNA]</scope>
    <source>
        <strain evidence="2">KCTC 33849</strain>
    </source>
</reference>
<sequence>MKRGIIVTPPFDHKEVEDGFHSIKTGGGFDPSKLREYLFYWDQINIIQHPAITIDCGPEVESLLKENIVSYAKNANVRSFSKHDLGPYYIQTQADTYQYLNTNDDSTLWSIAQPYGELILPEGYYKQAPVTQIELVNLLPFPSEEVHLDDILEFKLKRYSELIAIRHAMEDFYLEIINSNDIPLSKTRAIEKIETTVKDINRVIDEKKMKKFFSSVKVSLDSIDKIDAAQLFTAGAVMGAKIHLFDTSLAEGMLDLAAPFLTIGQKLLARPNHVSPEHKDFAYLYNAIRDFR</sequence>
<protein>
    <submittedName>
        <fullName evidence="1">DUF6236 family protein</fullName>
    </submittedName>
</protein>
<comment type="caution">
    <text evidence="1">The sequence shown here is derived from an EMBL/GenBank/DDBJ whole genome shotgun (WGS) entry which is preliminary data.</text>
</comment>
<keyword evidence="2" id="KW-1185">Reference proteome</keyword>
<dbReference type="RefSeq" id="WP_379265408.1">
    <property type="nucleotide sequence ID" value="NZ_JBHUMJ010000023.1"/>
</dbReference>
<dbReference type="InterPro" id="IPR046203">
    <property type="entry name" value="DUF6236"/>
</dbReference>
<evidence type="ECO:0000313" key="1">
    <source>
        <dbReference type="EMBL" id="MFD2703833.1"/>
    </source>
</evidence>
<evidence type="ECO:0000313" key="2">
    <source>
        <dbReference type="Proteomes" id="UP001597540"/>
    </source>
</evidence>
<dbReference type="Proteomes" id="UP001597540">
    <property type="component" value="Unassembled WGS sequence"/>
</dbReference>
<name>A0ABW5SVY9_9BACL</name>
<proteinExistence type="predicted"/>
<gene>
    <name evidence="1" type="ORF">ACFSVM_25720</name>
</gene>
<accession>A0ABW5SVY9</accession>
<dbReference type="EMBL" id="JBHUMJ010000023">
    <property type="protein sequence ID" value="MFD2703833.1"/>
    <property type="molecule type" value="Genomic_DNA"/>
</dbReference>